<dbReference type="OrthoDB" id="8243982at2"/>
<proteinExistence type="predicted"/>
<keyword evidence="1" id="KW-0472">Membrane</keyword>
<keyword evidence="1" id="KW-0812">Transmembrane</keyword>
<dbReference type="RefSeq" id="WP_154072571.1">
    <property type="nucleotide sequence ID" value="NZ_LT670817.1"/>
</dbReference>
<evidence type="ECO:0000256" key="1">
    <source>
        <dbReference type="SAM" id="Phobius"/>
    </source>
</evidence>
<reference evidence="2 3" key="1">
    <citation type="submission" date="2016-11" db="EMBL/GenBank/DDBJ databases">
        <authorList>
            <person name="Jaros S."/>
            <person name="Januszkiewicz K."/>
            <person name="Wedrychowicz H."/>
        </authorList>
    </citation>
    <scope>NUCLEOTIDE SEQUENCE [LARGE SCALE GENOMIC DNA]</scope>
    <source>
        <strain evidence="2 3">GAS138</strain>
    </source>
</reference>
<dbReference type="Proteomes" id="UP000189796">
    <property type="component" value="Chromosome I"/>
</dbReference>
<gene>
    <name evidence="2" type="ORF">SAMN05443248_5915</name>
</gene>
<organism evidence="2 3">
    <name type="scientific">Bradyrhizobium erythrophlei</name>
    <dbReference type="NCBI Taxonomy" id="1437360"/>
    <lineage>
        <taxon>Bacteria</taxon>
        <taxon>Pseudomonadati</taxon>
        <taxon>Pseudomonadota</taxon>
        <taxon>Alphaproteobacteria</taxon>
        <taxon>Hyphomicrobiales</taxon>
        <taxon>Nitrobacteraceae</taxon>
        <taxon>Bradyrhizobium</taxon>
    </lineage>
</organism>
<dbReference type="EMBL" id="LT670817">
    <property type="protein sequence ID" value="SHH73425.1"/>
    <property type="molecule type" value="Genomic_DNA"/>
</dbReference>
<evidence type="ECO:0000313" key="3">
    <source>
        <dbReference type="Proteomes" id="UP000189796"/>
    </source>
</evidence>
<evidence type="ECO:0000313" key="2">
    <source>
        <dbReference type="EMBL" id="SHH73425.1"/>
    </source>
</evidence>
<keyword evidence="1" id="KW-1133">Transmembrane helix</keyword>
<dbReference type="AlphaFoldDB" id="A0A1M5VE14"/>
<accession>A0A1M5VE14</accession>
<name>A0A1M5VE14_9BRAD</name>
<protein>
    <submittedName>
        <fullName evidence="2">Uncharacterized protein</fullName>
    </submittedName>
</protein>
<sequence>MNNVDIRVAPHEPWYKYGVAVLLFEIAVAIAVSGYSLYMTFNGLGGFPGKH</sequence>
<feature type="transmembrane region" description="Helical" evidence="1">
    <location>
        <begin position="20"/>
        <end position="41"/>
    </location>
</feature>